<dbReference type="Pfam" id="PF18755">
    <property type="entry name" value="RAMA"/>
    <property type="match status" value="1"/>
</dbReference>
<dbReference type="GO" id="GO:0009007">
    <property type="term" value="F:site-specific DNA-methyltransferase (adenine-specific) activity"/>
    <property type="evidence" value="ECO:0007669"/>
    <property type="project" value="TreeGrafter"/>
</dbReference>
<dbReference type="InterPro" id="IPR002052">
    <property type="entry name" value="DNA_methylase_N6_adenine_CS"/>
</dbReference>
<reference evidence="10" key="1">
    <citation type="submission" date="2018-05" db="EMBL/GenBank/DDBJ databases">
        <authorList>
            <person name="Lanie J.A."/>
            <person name="Ng W.-L."/>
            <person name="Kazmierczak K.M."/>
            <person name="Andrzejewski T.M."/>
            <person name="Davidsen T.M."/>
            <person name="Wayne K.J."/>
            <person name="Tettelin H."/>
            <person name="Glass J.I."/>
            <person name="Rusch D."/>
            <person name="Podicherti R."/>
            <person name="Tsui H.-C.T."/>
            <person name="Winkler M.E."/>
        </authorList>
    </citation>
    <scope>NUCLEOTIDE SEQUENCE</scope>
</reference>
<evidence type="ECO:0000256" key="7">
    <source>
        <dbReference type="ARBA" id="ARBA00023125"/>
    </source>
</evidence>
<keyword evidence="5" id="KW-0949">S-adenosyl-L-methionine</keyword>
<keyword evidence="6" id="KW-0235">DNA replication</keyword>
<keyword evidence="4" id="KW-0808">Transferase</keyword>
<keyword evidence="7" id="KW-0238">DNA-binding</keyword>
<dbReference type="GO" id="GO:0005737">
    <property type="term" value="C:cytoplasm"/>
    <property type="evidence" value="ECO:0007669"/>
    <property type="project" value="TreeGrafter"/>
</dbReference>
<dbReference type="InterPro" id="IPR029063">
    <property type="entry name" value="SAM-dependent_MTases_sf"/>
</dbReference>
<dbReference type="GO" id="GO:0003677">
    <property type="term" value="F:DNA binding"/>
    <property type="evidence" value="ECO:0007669"/>
    <property type="project" value="UniProtKB-KW"/>
</dbReference>
<dbReference type="EMBL" id="UINC01021712">
    <property type="protein sequence ID" value="SVA89841.1"/>
    <property type="molecule type" value="Genomic_DNA"/>
</dbReference>
<dbReference type="SUPFAM" id="SSF53335">
    <property type="entry name" value="S-adenosyl-L-methionine-dependent methyltransferases"/>
    <property type="match status" value="1"/>
</dbReference>
<dbReference type="InterPro" id="IPR001091">
    <property type="entry name" value="RM_Methyltransferase"/>
</dbReference>
<comment type="similarity">
    <text evidence="1">Belongs to the N(4)/N(6)-methyltransferase family.</text>
</comment>
<dbReference type="AlphaFoldDB" id="A0A381ZLJ9"/>
<organism evidence="10">
    <name type="scientific">marine metagenome</name>
    <dbReference type="NCBI Taxonomy" id="408172"/>
    <lineage>
        <taxon>unclassified sequences</taxon>
        <taxon>metagenomes</taxon>
        <taxon>ecological metagenomes</taxon>
    </lineage>
</organism>
<evidence type="ECO:0000259" key="9">
    <source>
        <dbReference type="Pfam" id="PF18755"/>
    </source>
</evidence>
<dbReference type="PROSITE" id="PS00092">
    <property type="entry name" value="N6_MTASE"/>
    <property type="match status" value="1"/>
</dbReference>
<dbReference type="InterPro" id="IPR040843">
    <property type="entry name" value="RAMA"/>
</dbReference>
<feature type="domain" description="RAMA" evidence="9">
    <location>
        <begin position="267"/>
        <end position="364"/>
    </location>
</feature>
<evidence type="ECO:0000256" key="1">
    <source>
        <dbReference type="ARBA" id="ARBA00006594"/>
    </source>
</evidence>
<dbReference type="GO" id="GO:0006260">
    <property type="term" value="P:DNA replication"/>
    <property type="evidence" value="ECO:0007669"/>
    <property type="project" value="UniProtKB-KW"/>
</dbReference>
<dbReference type="PANTHER" id="PTHR13370">
    <property type="entry name" value="RNA METHYLASE-RELATED"/>
    <property type="match status" value="1"/>
</dbReference>
<name>A0A381ZLJ9_9ZZZZ</name>
<dbReference type="GO" id="GO:0008170">
    <property type="term" value="F:N-methyltransferase activity"/>
    <property type="evidence" value="ECO:0007669"/>
    <property type="project" value="InterPro"/>
</dbReference>
<dbReference type="GO" id="GO:0032259">
    <property type="term" value="P:methylation"/>
    <property type="evidence" value="ECO:0007669"/>
    <property type="project" value="UniProtKB-KW"/>
</dbReference>
<dbReference type="PANTHER" id="PTHR13370:SF3">
    <property type="entry name" value="TRNA (GUANINE(10)-N2)-METHYLTRANSFERASE HOMOLOG"/>
    <property type="match status" value="1"/>
</dbReference>
<dbReference type="Gene3D" id="3.40.50.150">
    <property type="entry name" value="Vaccinia Virus protein VP39"/>
    <property type="match status" value="1"/>
</dbReference>
<gene>
    <name evidence="10" type="ORF">METZ01_LOCUS142695</name>
</gene>
<evidence type="ECO:0000256" key="4">
    <source>
        <dbReference type="ARBA" id="ARBA00022679"/>
    </source>
</evidence>
<dbReference type="InterPro" id="IPR002941">
    <property type="entry name" value="DNA_methylase_N4/N6"/>
</dbReference>
<evidence type="ECO:0000256" key="2">
    <source>
        <dbReference type="ARBA" id="ARBA00014553"/>
    </source>
</evidence>
<keyword evidence="3" id="KW-0489">Methyltransferase</keyword>
<sequence length="366" mass="42237">MKSVDNKSYKGSLNKIICGDTIEELRKLQDDSVDLIFADPPYNLQLDQDLRRPDNSKVDAVNDEWDQFSSFSEYDQFSNDWLTEVKRVLKPTGSFWVIGSYHNIFRIGYLMQNLGFWILNDVIWQKANPMPNFRGKRFTNAHETLIWASKNKDSKKYTFNYEAMKSINENIQMRSDWYLPICNGGERLKNKNGKKVHPTQKPEALLHRIILSSSNQGDLILDPFFGSGTTGAVAKQLSRSFIGIERDSNYIKHAKNRIAKITPYENESLKISTSKKTETRIPFGWLIERKLLEPGTILFDQKRRHKAKVRADGSIVSERNTGSIHQIGAEVQEASACNGWTFWHFDVEGELKPIDLLRQKLRSELN</sequence>
<evidence type="ECO:0000259" key="8">
    <source>
        <dbReference type="Pfam" id="PF01555"/>
    </source>
</evidence>
<protein>
    <recommendedName>
        <fullName evidence="2">DNA methyltransferase CcrM</fullName>
    </recommendedName>
</protein>
<proteinExistence type="inferred from homology"/>
<feature type="domain" description="DNA methylase N-4/N-6" evidence="8">
    <location>
        <begin position="33"/>
        <end position="255"/>
    </location>
</feature>
<evidence type="ECO:0000256" key="6">
    <source>
        <dbReference type="ARBA" id="ARBA00022705"/>
    </source>
</evidence>
<dbReference type="FunFam" id="3.40.50.150:FF:000276">
    <property type="entry name" value="Methyltransferase"/>
    <property type="match status" value="1"/>
</dbReference>
<dbReference type="PRINTS" id="PR00508">
    <property type="entry name" value="S21N4MTFRASE"/>
</dbReference>
<evidence type="ECO:0000256" key="3">
    <source>
        <dbReference type="ARBA" id="ARBA00022603"/>
    </source>
</evidence>
<dbReference type="Pfam" id="PF01555">
    <property type="entry name" value="N6_N4_Mtase"/>
    <property type="match status" value="1"/>
</dbReference>
<accession>A0A381ZLJ9</accession>
<evidence type="ECO:0000313" key="10">
    <source>
        <dbReference type="EMBL" id="SVA89841.1"/>
    </source>
</evidence>
<evidence type="ECO:0000256" key="5">
    <source>
        <dbReference type="ARBA" id="ARBA00022691"/>
    </source>
</evidence>